<organism evidence="2 3">
    <name type="scientific">Heligmosomoides polygyrus</name>
    <name type="common">Parasitic roundworm</name>
    <dbReference type="NCBI Taxonomy" id="6339"/>
    <lineage>
        <taxon>Eukaryota</taxon>
        <taxon>Metazoa</taxon>
        <taxon>Ecdysozoa</taxon>
        <taxon>Nematoda</taxon>
        <taxon>Chromadorea</taxon>
        <taxon>Rhabditida</taxon>
        <taxon>Rhabditina</taxon>
        <taxon>Rhabditomorpha</taxon>
        <taxon>Strongyloidea</taxon>
        <taxon>Heligmosomidae</taxon>
        <taxon>Heligmosomoides</taxon>
    </lineage>
</organism>
<dbReference type="InterPro" id="IPR040047">
    <property type="entry name" value="VPS50"/>
</dbReference>
<reference evidence="3" key="2">
    <citation type="submission" date="2019-09" db="UniProtKB">
        <authorList>
            <consortium name="WormBaseParasite"/>
        </authorList>
    </citation>
    <scope>IDENTIFICATION</scope>
</reference>
<dbReference type="PANTHER" id="PTHR13258">
    <property type="entry name" value="SYNDETIN"/>
    <property type="match status" value="1"/>
</dbReference>
<accession>A0A3P7V5M7</accession>
<evidence type="ECO:0000313" key="2">
    <source>
        <dbReference type="Proteomes" id="UP000050761"/>
    </source>
</evidence>
<dbReference type="GO" id="GO:0005829">
    <property type="term" value="C:cytosol"/>
    <property type="evidence" value="ECO:0007669"/>
    <property type="project" value="GOC"/>
</dbReference>
<sequence>MENEEELEQTPNICNTALNLLRFFGRYIRMTSLLPSIAEYSAPALTQLFEYFFYSICLFFGADGAESMEEPVKIRATLNDIADRLILNRSIEVYSKVCANSCMVLLVLTREWSQA</sequence>
<reference evidence="1 2" key="1">
    <citation type="submission" date="2018-11" db="EMBL/GenBank/DDBJ databases">
        <authorList>
            <consortium name="Pathogen Informatics"/>
        </authorList>
    </citation>
    <scope>NUCLEOTIDE SEQUENCE [LARGE SCALE GENOMIC DNA]</scope>
</reference>
<gene>
    <name evidence="1" type="ORF">HPBE_LOCUS2985</name>
</gene>
<dbReference type="AlphaFoldDB" id="A0A183F9Z2"/>
<proteinExistence type="predicted"/>
<name>A0A183F9Z2_HELPZ</name>
<keyword evidence="2" id="KW-1185">Reference proteome</keyword>
<dbReference type="GO" id="GO:0042147">
    <property type="term" value="P:retrograde transport, endosome to Golgi"/>
    <property type="evidence" value="ECO:0007669"/>
    <property type="project" value="InterPro"/>
</dbReference>
<protein>
    <submittedName>
        <fullName evidence="3">Cse1 domain-containing protein</fullName>
    </submittedName>
</protein>
<evidence type="ECO:0000313" key="3">
    <source>
        <dbReference type="WBParaSite" id="HPBE_0000298401-mRNA-1"/>
    </source>
</evidence>
<dbReference type="OrthoDB" id="10263345at2759"/>
<dbReference type="Proteomes" id="UP000050761">
    <property type="component" value="Unassembled WGS sequence"/>
</dbReference>
<dbReference type="GO" id="GO:0000149">
    <property type="term" value="F:SNARE binding"/>
    <property type="evidence" value="ECO:0007669"/>
    <property type="project" value="TreeGrafter"/>
</dbReference>
<dbReference type="GO" id="GO:1990745">
    <property type="term" value="C:EARP complex"/>
    <property type="evidence" value="ECO:0007669"/>
    <property type="project" value="InterPro"/>
</dbReference>
<dbReference type="WBParaSite" id="HPBE_0000298401-mRNA-1">
    <property type="protein sequence ID" value="HPBE_0000298401-mRNA-1"/>
    <property type="gene ID" value="HPBE_0000298401"/>
</dbReference>
<accession>A0A183F9Z2</accession>
<dbReference type="GO" id="GO:0032456">
    <property type="term" value="P:endocytic recycling"/>
    <property type="evidence" value="ECO:0007669"/>
    <property type="project" value="InterPro"/>
</dbReference>
<dbReference type="PANTHER" id="PTHR13258:SF0">
    <property type="entry name" value="SYNDETIN"/>
    <property type="match status" value="1"/>
</dbReference>
<evidence type="ECO:0000313" key="1">
    <source>
        <dbReference type="EMBL" id="VDO29887.1"/>
    </source>
</evidence>
<dbReference type="EMBL" id="UZAH01005884">
    <property type="protein sequence ID" value="VDO29887.1"/>
    <property type="molecule type" value="Genomic_DNA"/>
</dbReference>